<proteinExistence type="predicted"/>
<evidence type="ECO:0000259" key="4">
    <source>
        <dbReference type="PROSITE" id="PS50949"/>
    </source>
</evidence>
<comment type="caution">
    <text evidence="5">The sequence shown here is derived from an EMBL/GenBank/DDBJ whole genome shotgun (WGS) entry which is preliminary data.</text>
</comment>
<dbReference type="PROSITE" id="PS50949">
    <property type="entry name" value="HTH_GNTR"/>
    <property type="match status" value="1"/>
</dbReference>
<evidence type="ECO:0000256" key="3">
    <source>
        <dbReference type="ARBA" id="ARBA00023163"/>
    </source>
</evidence>
<dbReference type="SUPFAM" id="SSF48008">
    <property type="entry name" value="GntR ligand-binding domain-like"/>
    <property type="match status" value="1"/>
</dbReference>
<dbReference type="InterPro" id="IPR036390">
    <property type="entry name" value="WH_DNA-bd_sf"/>
</dbReference>
<reference evidence="5 6" key="1">
    <citation type="submission" date="2020-03" db="EMBL/GenBank/DDBJ databases">
        <title>Genomic Encyclopedia of Type Strains, Phase IV (KMG-IV): sequencing the most valuable type-strain genomes for metagenomic binning, comparative biology and taxonomic classification.</title>
        <authorList>
            <person name="Goeker M."/>
        </authorList>
    </citation>
    <scope>NUCLEOTIDE SEQUENCE [LARGE SCALE GENOMIC DNA]</scope>
    <source>
        <strain evidence="5 6">DSM 103870</strain>
    </source>
</reference>
<dbReference type="PANTHER" id="PTHR43537:SF5">
    <property type="entry name" value="UXU OPERON TRANSCRIPTIONAL REGULATOR"/>
    <property type="match status" value="1"/>
</dbReference>
<keyword evidence="3" id="KW-0804">Transcription</keyword>
<keyword evidence="1" id="KW-0805">Transcription regulation</keyword>
<dbReference type="Pfam" id="PF00392">
    <property type="entry name" value="GntR"/>
    <property type="match status" value="1"/>
</dbReference>
<dbReference type="SMART" id="SM00895">
    <property type="entry name" value="FCD"/>
    <property type="match status" value="1"/>
</dbReference>
<dbReference type="PRINTS" id="PR00033">
    <property type="entry name" value="HTHASNC"/>
</dbReference>
<dbReference type="InterPro" id="IPR036388">
    <property type="entry name" value="WH-like_DNA-bd_sf"/>
</dbReference>
<protein>
    <submittedName>
        <fullName evidence="5">DNA-binding GntR family transcriptional regulator</fullName>
    </submittedName>
</protein>
<evidence type="ECO:0000313" key="6">
    <source>
        <dbReference type="Proteomes" id="UP001429580"/>
    </source>
</evidence>
<evidence type="ECO:0000256" key="2">
    <source>
        <dbReference type="ARBA" id="ARBA00023125"/>
    </source>
</evidence>
<dbReference type="RefSeq" id="WP_166948440.1">
    <property type="nucleotide sequence ID" value="NZ_JAASQI010000001.1"/>
</dbReference>
<dbReference type="InterPro" id="IPR011711">
    <property type="entry name" value="GntR_C"/>
</dbReference>
<dbReference type="Proteomes" id="UP001429580">
    <property type="component" value="Unassembled WGS sequence"/>
</dbReference>
<dbReference type="EMBL" id="JAASQI010000001">
    <property type="protein sequence ID" value="NIJ56728.1"/>
    <property type="molecule type" value="Genomic_DNA"/>
</dbReference>
<organism evidence="5 6">
    <name type="scientific">Pseudochelatococcus lubricantis</name>
    <dbReference type="NCBI Taxonomy" id="1538102"/>
    <lineage>
        <taxon>Bacteria</taxon>
        <taxon>Pseudomonadati</taxon>
        <taxon>Pseudomonadota</taxon>
        <taxon>Alphaproteobacteria</taxon>
        <taxon>Hyphomicrobiales</taxon>
        <taxon>Chelatococcaceae</taxon>
        <taxon>Pseudochelatococcus</taxon>
    </lineage>
</organism>
<dbReference type="Gene3D" id="1.20.120.530">
    <property type="entry name" value="GntR ligand-binding domain-like"/>
    <property type="match status" value="1"/>
</dbReference>
<dbReference type="CDD" id="cd07377">
    <property type="entry name" value="WHTH_GntR"/>
    <property type="match status" value="1"/>
</dbReference>
<dbReference type="GO" id="GO:0003677">
    <property type="term" value="F:DNA binding"/>
    <property type="evidence" value="ECO:0007669"/>
    <property type="project" value="UniProtKB-KW"/>
</dbReference>
<name>A0ABX0UWE9_9HYPH</name>
<keyword evidence="2 5" id="KW-0238">DNA-binding</keyword>
<sequence>MSQTLGSEGRISAEYSAARLDNRMLSDQVASFLIREIMLGKLKHGQRINEAEIARHLGISRNPIREAVRRLEERGVLVSAPRRGTFVRTFTKKDIDDIFAFRLLVENFALENGLAAMTDAHLREITSYAVAMEDAARNNDEIALVENDLAFHLALCKLSDNHQTLHAFLNIQAELQLVITMAEQRFETLEEAATDHWPVVRALETRDLDKARTALREHIEDSWSRLADVYERHDAGSTPPPKPD</sequence>
<dbReference type="InterPro" id="IPR000485">
    <property type="entry name" value="AsnC-type_HTH_dom"/>
</dbReference>
<dbReference type="Pfam" id="PF07729">
    <property type="entry name" value="FCD"/>
    <property type="match status" value="1"/>
</dbReference>
<dbReference type="SMART" id="SM00345">
    <property type="entry name" value="HTH_GNTR"/>
    <property type="match status" value="1"/>
</dbReference>
<evidence type="ECO:0000313" key="5">
    <source>
        <dbReference type="EMBL" id="NIJ56728.1"/>
    </source>
</evidence>
<dbReference type="InterPro" id="IPR000524">
    <property type="entry name" value="Tscrpt_reg_HTH_GntR"/>
</dbReference>
<gene>
    <name evidence="5" type="ORF">FHS82_000541</name>
</gene>
<evidence type="ECO:0000256" key="1">
    <source>
        <dbReference type="ARBA" id="ARBA00023015"/>
    </source>
</evidence>
<feature type="domain" description="HTH gntR-type" evidence="4">
    <location>
        <begin position="23"/>
        <end position="90"/>
    </location>
</feature>
<dbReference type="SUPFAM" id="SSF46785">
    <property type="entry name" value="Winged helix' DNA-binding domain"/>
    <property type="match status" value="1"/>
</dbReference>
<keyword evidence="6" id="KW-1185">Reference proteome</keyword>
<dbReference type="InterPro" id="IPR008920">
    <property type="entry name" value="TF_FadR/GntR_C"/>
</dbReference>
<dbReference type="Gene3D" id="1.10.10.10">
    <property type="entry name" value="Winged helix-like DNA-binding domain superfamily/Winged helix DNA-binding domain"/>
    <property type="match status" value="1"/>
</dbReference>
<dbReference type="PRINTS" id="PR00035">
    <property type="entry name" value="HTHGNTR"/>
</dbReference>
<dbReference type="PANTHER" id="PTHR43537">
    <property type="entry name" value="TRANSCRIPTIONAL REGULATOR, GNTR FAMILY"/>
    <property type="match status" value="1"/>
</dbReference>
<accession>A0ABX0UWE9</accession>